<dbReference type="EMBL" id="AOMF01000100">
    <property type="protein sequence ID" value="EMA55991.1"/>
    <property type="molecule type" value="Genomic_DNA"/>
</dbReference>
<comment type="caution">
    <text evidence="2">The sequence shown here is derived from an EMBL/GenBank/DDBJ whole genome shotgun (WGS) entry which is preliminary data.</text>
</comment>
<sequence length="73" mass="8716">MLGTPYESKDDLLDLPQESTSRRWNPERSAWTVDTNAITEVKEHLREVGWPVIDLVDLRRERRQEGDDDRRYC</sequence>
<evidence type="ECO:0000313" key="3">
    <source>
        <dbReference type="Proteomes" id="UP000011680"/>
    </source>
</evidence>
<accession>M0NDT7</accession>
<gene>
    <name evidence="2" type="ORF">C451_04556</name>
</gene>
<dbReference type="RefSeq" id="WP_007738151.1">
    <property type="nucleotide sequence ID" value="NZ_AOMF01000100.1"/>
</dbReference>
<dbReference type="STRING" id="1227457.C451_04556"/>
<dbReference type="Proteomes" id="UP000011680">
    <property type="component" value="Unassembled WGS sequence"/>
</dbReference>
<name>M0NDT7_9EURY</name>
<protein>
    <submittedName>
        <fullName evidence="2">Uncharacterized protein</fullName>
    </submittedName>
</protein>
<reference evidence="2 3" key="1">
    <citation type="journal article" date="2014" name="PLoS Genet.">
        <title>Phylogenetically driven sequencing of extremely halophilic archaea reveals strategies for static and dynamic osmo-response.</title>
        <authorList>
            <person name="Becker E.A."/>
            <person name="Seitzer P.M."/>
            <person name="Tritt A."/>
            <person name="Larsen D."/>
            <person name="Krusor M."/>
            <person name="Yao A.I."/>
            <person name="Wu D."/>
            <person name="Madern D."/>
            <person name="Eisen J.A."/>
            <person name="Darling A.E."/>
            <person name="Facciotti M.T."/>
        </authorList>
    </citation>
    <scope>NUCLEOTIDE SEQUENCE [LARGE SCALE GENOMIC DNA]</scope>
    <source>
        <strain evidence="2 3">JCM 13552</strain>
    </source>
</reference>
<organism evidence="2 3">
    <name type="scientific">Halococcus thailandensis JCM 13552</name>
    <dbReference type="NCBI Taxonomy" id="1227457"/>
    <lineage>
        <taxon>Archaea</taxon>
        <taxon>Methanobacteriati</taxon>
        <taxon>Methanobacteriota</taxon>
        <taxon>Stenosarchaea group</taxon>
        <taxon>Halobacteria</taxon>
        <taxon>Halobacteriales</taxon>
        <taxon>Halococcaceae</taxon>
        <taxon>Halococcus</taxon>
    </lineage>
</organism>
<evidence type="ECO:0000313" key="2">
    <source>
        <dbReference type="EMBL" id="EMA55991.1"/>
    </source>
</evidence>
<feature type="region of interest" description="Disordered" evidence="1">
    <location>
        <begin position="1"/>
        <end position="27"/>
    </location>
</feature>
<evidence type="ECO:0000256" key="1">
    <source>
        <dbReference type="SAM" id="MobiDB-lite"/>
    </source>
</evidence>
<proteinExistence type="predicted"/>
<keyword evidence="3" id="KW-1185">Reference proteome</keyword>
<dbReference type="AlphaFoldDB" id="M0NDT7"/>